<feature type="compositionally biased region" description="Polar residues" evidence="1">
    <location>
        <begin position="111"/>
        <end position="124"/>
    </location>
</feature>
<feature type="region of interest" description="Disordered" evidence="1">
    <location>
        <begin position="97"/>
        <end position="129"/>
    </location>
</feature>
<accession>A0A1J5QGW7</accession>
<dbReference type="EMBL" id="MLJW01001249">
    <property type="protein sequence ID" value="OIQ79244.1"/>
    <property type="molecule type" value="Genomic_DNA"/>
</dbReference>
<reference evidence="2" key="1">
    <citation type="submission" date="2016-10" db="EMBL/GenBank/DDBJ databases">
        <title>Sequence of Gallionella enrichment culture.</title>
        <authorList>
            <person name="Poehlein A."/>
            <person name="Muehling M."/>
            <person name="Daniel R."/>
        </authorList>
    </citation>
    <scope>NUCLEOTIDE SEQUENCE</scope>
</reference>
<comment type="caution">
    <text evidence="2">The sequence shown here is derived from an EMBL/GenBank/DDBJ whole genome shotgun (WGS) entry which is preliminary data.</text>
</comment>
<evidence type="ECO:0000313" key="2">
    <source>
        <dbReference type="EMBL" id="OIQ79244.1"/>
    </source>
</evidence>
<gene>
    <name evidence="2" type="ORF">GALL_390230</name>
</gene>
<protein>
    <submittedName>
        <fullName evidence="2">Uncharacterized protein</fullName>
    </submittedName>
</protein>
<sequence length="157" mass="17273">MMSNPMELRHRGDRLHRLGVVASDKHRGSLATAKAHTCTAPVMARVPIRVFAFHGHDGPKVTRPKAPEVQIDQFIAFFLHEMMDGLAQRRVEIHVQQDGSGVPDKPKDQLPITTAPMTPITGSMKSRPKNLPAISPRMAKTETAASAATWTKAVRIL</sequence>
<dbReference type="AlphaFoldDB" id="A0A1J5QGW7"/>
<proteinExistence type="predicted"/>
<organism evidence="2">
    <name type="scientific">mine drainage metagenome</name>
    <dbReference type="NCBI Taxonomy" id="410659"/>
    <lineage>
        <taxon>unclassified sequences</taxon>
        <taxon>metagenomes</taxon>
        <taxon>ecological metagenomes</taxon>
    </lineage>
</organism>
<name>A0A1J5QGW7_9ZZZZ</name>
<evidence type="ECO:0000256" key="1">
    <source>
        <dbReference type="SAM" id="MobiDB-lite"/>
    </source>
</evidence>